<gene>
    <name evidence="1" type="ORF">PR001_g15821</name>
</gene>
<comment type="caution">
    <text evidence="1">The sequence shown here is derived from an EMBL/GenBank/DDBJ whole genome shotgun (WGS) entry which is preliminary data.</text>
</comment>
<evidence type="ECO:0000313" key="2">
    <source>
        <dbReference type="Proteomes" id="UP000429607"/>
    </source>
</evidence>
<dbReference type="EMBL" id="QXFV01001212">
    <property type="protein sequence ID" value="KAE9011819.1"/>
    <property type="molecule type" value="Genomic_DNA"/>
</dbReference>
<protein>
    <submittedName>
        <fullName evidence="1">Uncharacterized protein</fullName>
    </submittedName>
</protein>
<organism evidence="1 2">
    <name type="scientific">Phytophthora rubi</name>
    <dbReference type="NCBI Taxonomy" id="129364"/>
    <lineage>
        <taxon>Eukaryota</taxon>
        <taxon>Sar</taxon>
        <taxon>Stramenopiles</taxon>
        <taxon>Oomycota</taxon>
        <taxon>Peronosporomycetes</taxon>
        <taxon>Peronosporales</taxon>
        <taxon>Peronosporaceae</taxon>
        <taxon>Phytophthora</taxon>
    </lineage>
</organism>
<dbReference type="AlphaFoldDB" id="A0A6A3KYH0"/>
<evidence type="ECO:0000313" key="1">
    <source>
        <dbReference type="EMBL" id="KAE9011819.1"/>
    </source>
</evidence>
<proteinExistence type="predicted"/>
<name>A0A6A3KYH0_9STRA</name>
<sequence length="432" mass="48233">MAFNLQARGECDVFYIVCGRPGDCEQDVYSAYAERTETFRECVSTDLEVLKSGTLFYQYSSGSIGEIRGCSTLALYGFILAVLRGSELCFGAAQRSDVIDELNSRKERGANPFVFFLDEFPRAARIKTHLSDENQRKCENSLRTMRNVFLSLGLAVVISSTNGTARNLFETSHRSRGSGPGVWCVVFPSFPRVVVNGDSGIPVLLMEIIKHSRPLFAEIALKYVRDNPYRVSRDPIDYLKYLNAMAGALASEFSALKRRMDEFKIGQLCLLLSTSYPVLDDTIDGHFARRSEQSAFKLQICTARGLWKDNEPWACRCVMLSPKEDILLHLTLTGGPFFRPFDQPLCTVFSTIQPPFHYDNTEQRSSDGMRLEALTAAAIVLASHAGGFGGVAFPTFLCELLFELGVSERGKMMQLVQDVESAGWETRVVPFL</sequence>
<accession>A0A6A3KYH0</accession>
<dbReference type="Proteomes" id="UP000429607">
    <property type="component" value="Unassembled WGS sequence"/>
</dbReference>
<reference evidence="1 2" key="1">
    <citation type="submission" date="2018-09" db="EMBL/GenBank/DDBJ databases">
        <title>Genomic investigation of the strawberry pathogen Phytophthora fragariae indicates pathogenicity is determined by transcriptional variation in three key races.</title>
        <authorList>
            <person name="Adams T.M."/>
            <person name="Armitage A.D."/>
            <person name="Sobczyk M.K."/>
            <person name="Bates H.J."/>
            <person name="Dunwell J.M."/>
            <person name="Nellist C.F."/>
            <person name="Harrison R.J."/>
        </authorList>
    </citation>
    <scope>NUCLEOTIDE SEQUENCE [LARGE SCALE GENOMIC DNA]</scope>
    <source>
        <strain evidence="1 2">SCRP249</strain>
    </source>
</reference>